<evidence type="ECO:0000313" key="1">
    <source>
        <dbReference type="EMBL" id="CAG8753002.1"/>
    </source>
</evidence>
<keyword evidence="2" id="KW-1185">Reference proteome</keyword>
<proteinExistence type="predicted"/>
<name>A0ACA9QJB7_9GLOM</name>
<reference evidence="1" key="1">
    <citation type="submission" date="2021-06" db="EMBL/GenBank/DDBJ databases">
        <authorList>
            <person name="Kallberg Y."/>
            <person name="Tangrot J."/>
            <person name="Rosling A."/>
        </authorList>
    </citation>
    <scope>NUCLEOTIDE SEQUENCE</scope>
    <source>
        <strain evidence="1">CL356</strain>
    </source>
</reference>
<sequence>DVMNGGALEMYGVVTLVSIDIYKETPPYQRFPFQKPFNGVTLLSPAIYHRPVEHTPQPWSMVNEFLSLEVERARPIITGRNYPVDSSQS</sequence>
<feature type="non-terminal residue" evidence="1">
    <location>
        <position position="1"/>
    </location>
</feature>
<gene>
    <name evidence="1" type="ORF">ACOLOM_LOCUS12800</name>
</gene>
<dbReference type="EMBL" id="CAJVPT010054245">
    <property type="protein sequence ID" value="CAG8753002.1"/>
    <property type="molecule type" value="Genomic_DNA"/>
</dbReference>
<evidence type="ECO:0000313" key="2">
    <source>
        <dbReference type="Proteomes" id="UP000789525"/>
    </source>
</evidence>
<comment type="caution">
    <text evidence="1">The sequence shown here is derived from an EMBL/GenBank/DDBJ whole genome shotgun (WGS) entry which is preliminary data.</text>
</comment>
<accession>A0ACA9QJB7</accession>
<protein>
    <submittedName>
        <fullName evidence="1">12864_t:CDS:1</fullName>
    </submittedName>
</protein>
<dbReference type="Proteomes" id="UP000789525">
    <property type="component" value="Unassembled WGS sequence"/>
</dbReference>
<organism evidence="1 2">
    <name type="scientific">Acaulospora colombiana</name>
    <dbReference type="NCBI Taxonomy" id="27376"/>
    <lineage>
        <taxon>Eukaryota</taxon>
        <taxon>Fungi</taxon>
        <taxon>Fungi incertae sedis</taxon>
        <taxon>Mucoromycota</taxon>
        <taxon>Glomeromycotina</taxon>
        <taxon>Glomeromycetes</taxon>
        <taxon>Diversisporales</taxon>
        <taxon>Acaulosporaceae</taxon>
        <taxon>Acaulospora</taxon>
    </lineage>
</organism>